<evidence type="ECO:0008006" key="3">
    <source>
        <dbReference type="Google" id="ProtNLM"/>
    </source>
</evidence>
<gene>
    <name evidence="1" type="ORF">FC26_GL002449</name>
</gene>
<sequence length="309" mass="35727">MEDHLNQSQVEQMKRIKQLLAQQEWNRASEQLEKLYEQRNDNEINHLLVEALYMDNQFKMAYEFAVEKQETFLLSADLFKLMVNVLLKSQHLIEARQFALATANANWQAVAIQGINEFETTTAQTLVATRKANLRQFYHLGDQPFPQQRERLARAGQLPLADYMVGAKFLLRDPFTNPLIRSSILQNLQKLKITDRIKTYWIDEKEHEIDGAQLVPIDQIPSYQQLIQALKERLENVDPVAYATIGQEIGMQMMMCYPFIEQVVTDADGWVDLEIAQFQGKTDLKGLDSGMAHWHSVIEALIEALIKAY</sequence>
<dbReference type="EMBL" id="AYYY01000006">
    <property type="protein sequence ID" value="KRM62385.1"/>
    <property type="molecule type" value="Genomic_DNA"/>
</dbReference>
<dbReference type="OrthoDB" id="1655898at2"/>
<evidence type="ECO:0000313" key="1">
    <source>
        <dbReference type="EMBL" id="KRM62385.1"/>
    </source>
</evidence>
<organism evidence="1 2">
    <name type="scientific">Paucilactobacillus vaccinostercus DSM 20634</name>
    <dbReference type="NCBI Taxonomy" id="1423813"/>
    <lineage>
        <taxon>Bacteria</taxon>
        <taxon>Bacillati</taxon>
        <taxon>Bacillota</taxon>
        <taxon>Bacilli</taxon>
        <taxon>Lactobacillales</taxon>
        <taxon>Lactobacillaceae</taxon>
        <taxon>Paucilactobacillus</taxon>
    </lineage>
</organism>
<dbReference type="AlphaFoldDB" id="A0A0R2A4Q3"/>
<dbReference type="GO" id="GO:0016192">
    <property type="term" value="P:vesicle-mediated transport"/>
    <property type="evidence" value="ECO:0007669"/>
    <property type="project" value="InterPro"/>
</dbReference>
<name>A0A0R2A4Q3_9LACO</name>
<keyword evidence="2" id="KW-1185">Reference proteome</keyword>
<reference evidence="1 2" key="1">
    <citation type="journal article" date="2015" name="Genome Announc.">
        <title>Expanding the biotechnology potential of lactobacilli through comparative genomics of 213 strains and associated genera.</title>
        <authorList>
            <person name="Sun Z."/>
            <person name="Harris H.M."/>
            <person name="McCann A."/>
            <person name="Guo C."/>
            <person name="Argimon S."/>
            <person name="Zhang W."/>
            <person name="Yang X."/>
            <person name="Jeffery I.B."/>
            <person name="Cooney J.C."/>
            <person name="Kagawa T.F."/>
            <person name="Liu W."/>
            <person name="Song Y."/>
            <person name="Salvetti E."/>
            <person name="Wrobel A."/>
            <person name="Rasinkangas P."/>
            <person name="Parkhill J."/>
            <person name="Rea M.C."/>
            <person name="O'Sullivan O."/>
            <person name="Ritari J."/>
            <person name="Douillard F.P."/>
            <person name="Paul Ross R."/>
            <person name="Yang R."/>
            <person name="Briner A.E."/>
            <person name="Felis G.E."/>
            <person name="de Vos W.M."/>
            <person name="Barrangou R."/>
            <person name="Klaenhammer T.R."/>
            <person name="Caufield P.W."/>
            <person name="Cui Y."/>
            <person name="Zhang H."/>
            <person name="O'Toole P.W."/>
        </authorList>
    </citation>
    <scope>NUCLEOTIDE SEQUENCE [LARGE SCALE GENOMIC DNA]</scope>
    <source>
        <strain evidence="1 2">DSM 20634</strain>
    </source>
</reference>
<dbReference type="Proteomes" id="UP000051733">
    <property type="component" value="Unassembled WGS sequence"/>
</dbReference>
<dbReference type="RefSeq" id="WP_057777502.1">
    <property type="nucleotide sequence ID" value="NZ_AYYY01000006.1"/>
</dbReference>
<evidence type="ECO:0000313" key="2">
    <source>
        <dbReference type="Proteomes" id="UP000051733"/>
    </source>
</evidence>
<comment type="caution">
    <text evidence="1">The sequence shown here is derived from an EMBL/GenBank/DDBJ whole genome shotgun (WGS) entry which is preliminary data.</text>
</comment>
<dbReference type="InterPro" id="IPR000547">
    <property type="entry name" value="Clathrin_H-chain/VPS_repeat"/>
</dbReference>
<dbReference type="STRING" id="1423813.FC26_GL002449"/>
<protein>
    <recommendedName>
        <fullName evidence="3">TPR repeat-containing protein</fullName>
    </recommendedName>
</protein>
<dbReference type="PROSITE" id="PS50236">
    <property type="entry name" value="CHCR"/>
    <property type="match status" value="1"/>
</dbReference>
<proteinExistence type="predicted"/>
<accession>A0A0R2A4Q3</accession>
<dbReference type="PATRIC" id="fig|1423813.3.peg.2496"/>
<dbReference type="GO" id="GO:0006886">
    <property type="term" value="P:intracellular protein transport"/>
    <property type="evidence" value="ECO:0007669"/>
    <property type="project" value="InterPro"/>
</dbReference>